<dbReference type="EMBL" id="BARW01023301">
    <property type="protein sequence ID" value="GAI94096.1"/>
    <property type="molecule type" value="Genomic_DNA"/>
</dbReference>
<gene>
    <name evidence="2" type="ORF">S12H4_38673</name>
</gene>
<accession>X1TRU4</accession>
<dbReference type="SUPFAM" id="SSF52096">
    <property type="entry name" value="ClpP/crotonase"/>
    <property type="match status" value="1"/>
</dbReference>
<sequence>MKKIVIAAVNGYALAGGTGFAVCCDLVIAAEDAVFGLLEINVGLFPMTIAPAMVRNVTSLKKCLELFVTGDRFSAQEAESMGLVNKVVPPDKLEEATMELARKIASKSPTTLQIGKQFFYNMLDMEYTQATKYAAEMISIVAVSEDGQEGQRAFIEKREPRWKKLGVNLTNDADAVFSQGADIVIQATGSALLRVKEQLISIINAGLNVVSTCEELSYPWDKEPGISAELDALAKEKECYC</sequence>
<protein>
    <recommendedName>
        <fullName evidence="3">Enoyl-CoA hydratase</fullName>
    </recommendedName>
</protein>
<dbReference type="CDD" id="cd24146">
    <property type="entry name" value="nat-AmDH_N_like"/>
    <property type="match status" value="1"/>
</dbReference>
<dbReference type="PANTHER" id="PTHR42964:SF1">
    <property type="entry name" value="POLYKETIDE BIOSYNTHESIS ENOYL-COA HYDRATASE PKSH-RELATED"/>
    <property type="match status" value="1"/>
</dbReference>
<dbReference type="InterPro" id="IPR001753">
    <property type="entry name" value="Enoyl-CoA_hydra/iso"/>
</dbReference>
<name>X1TRU4_9ZZZZ</name>
<dbReference type="GO" id="GO:0008300">
    <property type="term" value="P:isoprenoid catabolic process"/>
    <property type="evidence" value="ECO:0007669"/>
    <property type="project" value="TreeGrafter"/>
</dbReference>
<dbReference type="PANTHER" id="PTHR42964">
    <property type="entry name" value="ENOYL-COA HYDRATASE"/>
    <property type="match status" value="1"/>
</dbReference>
<dbReference type="PROSITE" id="PS00166">
    <property type="entry name" value="ENOYL_COA_HYDRATASE"/>
    <property type="match status" value="1"/>
</dbReference>
<proteinExistence type="inferred from homology"/>
<dbReference type="Pfam" id="PF00378">
    <property type="entry name" value="ECH_1"/>
    <property type="match status" value="1"/>
</dbReference>
<organism evidence="2">
    <name type="scientific">marine sediment metagenome</name>
    <dbReference type="NCBI Taxonomy" id="412755"/>
    <lineage>
        <taxon>unclassified sequences</taxon>
        <taxon>metagenomes</taxon>
        <taxon>ecological metagenomes</taxon>
    </lineage>
</organism>
<reference evidence="2" key="1">
    <citation type="journal article" date="2014" name="Front. Microbiol.">
        <title>High frequency of phylogenetically diverse reductive dehalogenase-homologous genes in deep subseafloor sedimentary metagenomes.</title>
        <authorList>
            <person name="Kawai M."/>
            <person name="Futagami T."/>
            <person name="Toyoda A."/>
            <person name="Takaki Y."/>
            <person name="Nishi S."/>
            <person name="Hori S."/>
            <person name="Arai W."/>
            <person name="Tsubouchi T."/>
            <person name="Morono Y."/>
            <person name="Uchiyama I."/>
            <person name="Ito T."/>
            <person name="Fujiyama A."/>
            <person name="Inagaki F."/>
            <person name="Takami H."/>
        </authorList>
    </citation>
    <scope>NUCLEOTIDE SEQUENCE</scope>
    <source>
        <strain evidence="2">Expedition CK06-06</strain>
    </source>
</reference>
<dbReference type="CDD" id="cd06558">
    <property type="entry name" value="crotonase-like"/>
    <property type="match status" value="1"/>
</dbReference>
<evidence type="ECO:0000256" key="1">
    <source>
        <dbReference type="ARBA" id="ARBA00005254"/>
    </source>
</evidence>
<evidence type="ECO:0008006" key="3">
    <source>
        <dbReference type="Google" id="ProtNLM"/>
    </source>
</evidence>
<evidence type="ECO:0000313" key="2">
    <source>
        <dbReference type="EMBL" id="GAI94096.1"/>
    </source>
</evidence>
<dbReference type="AlphaFoldDB" id="X1TRU4"/>
<comment type="caution">
    <text evidence="2">The sequence shown here is derived from an EMBL/GenBank/DDBJ whole genome shotgun (WGS) entry which is preliminary data.</text>
</comment>
<dbReference type="InterPro" id="IPR029045">
    <property type="entry name" value="ClpP/crotonase-like_dom_sf"/>
</dbReference>
<comment type="similarity">
    <text evidence="1">Belongs to the enoyl-CoA hydratase/isomerase family.</text>
</comment>
<feature type="non-terminal residue" evidence="2">
    <location>
        <position position="241"/>
    </location>
</feature>
<dbReference type="InterPro" id="IPR014748">
    <property type="entry name" value="Enoyl-CoA_hydra_C"/>
</dbReference>
<dbReference type="InterPro" id="IPR051683">
    <property type="entry name" value="Enoyl-CoA_Hydratase/Isomerase"/>
</dbReference>
<dbReference type="InterPro" id="IPR018376">
    <property type="entry name" value="Enoyl-CoA_hyd/isom_CS"/>
</dbReference>
<dbReference type="GO" id="GO:0003824">
    <property type="term" value="F:catalytic activity"/>
    <property type="evidence" value="ECO:0007669"/>
    <property type="project" value="InterPro"/>
</dbReference>
<dbReference type="Gene3D" id="1.10.12.10">
    <property type="entry name" value="Lyase 2-enoyl-coa Hydratase, Chain A, domain 2"/>
    <property type="match status" value="1"/>
</dbReference>
<dbReference type="Gene3D" id="3.90.226.10">
    <property type="entry name" value="2-enoyl-CoA Hydratase, Chain A, domain 1"/>
    <property type="match status" value="1"/>
</dbReference>